<proteinExistence type="predicted"/>
<protein>
    <submittedName>
        <fullName evidence="1">Uncharacterized protein</fullName>
    </submittedName>
</protein>
<name>A0AAE9FHM6_CAEBR</name>
<reference evidence="1 2" key="1">
    <citation type="submission" date="2022-04" db="EMBL/GenBank/DDBJ databases">
        <title>Chromosome-level reference genomes for two strains of Caenorhabditis briggsae: an improved platform for comparative genomics.</title>
        <authorList>
            <person name="Stevens L."/>
            <person name="Andersen E."/>
        </authorList>
    </citation>
    <scope>NUCLEOTIDE SEQUENCE [LARGE SCALE GENOMIC DNA]</scope>
    <source>
        <strain evidence="1">VX34</strain>
        <tissue evidence="1">Whole-organism</tissue>
    </source>
</reference>
<dbReference type="AlphaFoldDB" id="A0AAE9FHM6"/>
<sequence length="104" mass="12281">MKLDLQTLEDIDRLHKGFWMTSLPTSHQRHSVSKDTAEVQCGSVVHQWREDLPNHQDRQIHMKRLSKLLGRKMTHFVETLSVRNLDVIRGLPWQGPSKWLRFEG</sequence>
<evidence type="ECO:0000313" key="1">
    <source>
        <dbReference type="EMBL" id="UMM43133.1"/>
    </source>
</evidence>
<organism evidence="1 2">
    <name type="scientific">Caenorhabditis briggsae</name>
    <dbReference type="NCBI Taxonomy" id="6238"/>
    <lineage>
        <taxon>Eukaryota</taxon>
        <taxon>Metazoa</taxon>
        <taxon>Ecdysozoa</taxon>
        <taxon>Nematoda</taxon>
        <taxon>Chromadorea</taxon>
        <taxon>Rhabditida</taxon>
        <taxon>Rhabditina</taxon>
        <taxon>Rhabditomorpha</taxon>
        <taxon>Rhabditoidea</taxon>
        <taxon>Rhabditidae</taxon>
        <taxon>Peloderinae</taxon>
        <taxon>Caenorhabditis</taxon>
    </lineage>
</organism>
<dbReference type="Proteomes" id="UP000829354">
    <property type="component" value="Chromosome X"/>
</dbReference>
<keyword evidence="2" id="KW-1185">Reference proteome</keyword>
<evidence type="ECO:0000313" key="2">
    <source>
        <dbReference type="Proteomes" id="UP000829354"/>
    </source>
</evidence>
<gene>
    <name evidence="1" type="ORF">L5515_018733</name>
</gene>
<dbReference type="EMBL" id="CP092625">
    <property type="protein sequence ID" value="UMM43133.1"/>
    <property type="molecule type" value="Genomic_DNA"/>
</dbReference>
<accession>A0AAE9FHM6</accession>